<dbReference type="Proteomes" id="UP000295302">
    <property type="component" value="Unassembled WGS sequence"/>
</dbReference>
<keyword evidence="4 6" id="KW-0862">Zinc</keyword>
<evidence type="ECO:0000256" key="5">
    <source>
        <dbReference type="ARBA" id="ARBA00023002"/>
    </source>
</evidence>
<dbReference type="GO" id="GO:0016491">
    <property type="term" value="F:oxidoreductase activity"/>
    <property type="evidence" value="ECO:0007669"/>
    <property type="project" value="UniProtKB-KW"/>
</dbReference>
<comment type="caution">
    <text evidence="8">The sequence shown here is derived from an EMBL/GenBank/DDBJ whole genome shotgun (WGS) entry which is preliminary data.</text>
</comment>
<evidence type="ECO:0000256" key="3">
    <source>
        <dbReference type="ARBA" id="ARBA00022723"/>
    </source>
</evidence>
<evidence type="ECO:0000313" key="8">
    <source>
        <dbReference type="EMBL" id="TDD46976.1"/>
    </source>
</evidence>
<organism evidence="8 9">
    <name type="scientific">Nonomuraea terrae</name>
    <dbReference type="NCBI Taxonomy" id="2530383"/>
    <lineage>
        <taxon>Bacteria</taxon>
        <taxon>Bacillati</taxon>
        <taxon>Actinomycetota</taxon>
        <taxon>Actinomycetes</taxon>
        <taxon>Streptosporangiales</taxon>
        <taxon>Streptosporangiaceae</taxon>
        <taxon>Nonomuraea</taxon>
    </lineage>
</organism>
<proteinExistence type="inferred from homology"/>
<dbReference type="SMART" id="SM00829">
    <property type="entry name" value="PKS_ER"/>
    <property type="match status" value="1"/>
</dbReference>
<dbReference type="InterPro" id="IPR036291">
    <property type="entry name" value="NAD(P)-bd_dom_sf"/>
</dbReference>
<evidence type="ECO:0000259" key="7">
    <source>
        <dbReference type="SMART" id="SM00829"/>
    </source>
</evidence>
<dbReference type="InterPro" id="IPR013154">
    <property type="entry name" value="ADH-like_N"/>
</dbReference>
<dbReference type="Pfam" id="PF00107">
    <property type="entry name" value="ADH_zinc_N"/>
    <property type="match status" value="1"/>
</dbReference>
<reference evidence="8 9" key="1">
    <citation type="submission" date="2019-03" db="EMBL/GenBank/DDBJ databases">
        <title>Draft genome sequences of novel Actinobacteria.</title>
        <authorList>
            <person name="Sahin N."/>
            <person name="Ay H."/>
            <person name="Saygin H."/>
        </authorList>
    </citation>
    <scope>NUCLEOTIDE SEQUENCE [LARGE SCALE GENOMIC DNA]</scope>
    <source>
        <strain evidence="8 9">CH32</strain>
    </source>
</reference>
<evidence type="ECO:0000256" key="1">
    <source>
        <dbReference type="ARBA" id="ARBA00001947"/>
    </source>
</evidence>
<dbReference type="PANTHER" id="PTHR43350:SF21">
    <property type="entry name" value="S-NITROSOMYCOTHIOL REDUCTASE MSCR"/>
    <property type="match status" value="1"/>
</dbReference>
<dbReference type="InterPro" id="IPR020843">
    <property type="entry name" value="ER"/>
</dbReference>
<gene>
    <name evidence="8" type="ORF">E1286_19280</name>
</gene>
<evidence type="ECO:0000256" key="2">
    <source>
        <dbReference type="ARBA" id="ARBA00008072"/>
    </source>
</evidence>
<dbReference type="InterPro" id="IPR013149">
    <property type="entry name" value="ADH-like_C"/>
</dbReference>
<dbReference type="Pfam" id="PF08240">
    <property type="entry name" value="ADH_N"/>
    <property type="match status" value="1"/>
</dbReference>
<dbReference type="Gene3D" id="3.90.180.10">
    <property type="entry name" value="Medium-chain alcohol dehydrogenases, catalytic domain"/>
    <property type="match status" value="1"/>
</dbReference>
<dbReference type="SUPFAM" id="SSF50129">
    <property type="entry name" value="GroES-like"/>
    <property type="match status" value="2"/>
</dbReference>
<dbReference type="RefSeq" id="WP_132614403.1">
    <property type="nucleotide sequence ID" value="NZ_SMKQ01000053.1"/>
</dbReference>
<name>A0A4R4YPE3_9ACTN</name>
<feature type="domain" description="Enoyl reductase (ER)" evidence="7">
    <location>
        <begin position="10"/>
        <end position="355"/>
    </location>
</feature>
<dbReference type="AlphaFoldDB" id="A0A4R4YPE3"/>
<comment type="similarity">
    <text evidence="2 6">Belongs to the zinc-containing alcohol dehydrogenase family.</text>
</comment>
<accession>A0A4R4YPE3</accession>
<dbReference type="FunFam" id="3.40.50.720:FF:000003">
    <property type="entry name" value="S-(hydroxymethyl)glutathione dehydrogenase"/>
    <property type="match status" value="1"/>
</dbReference>
<dbReference type="PROSITE" id="PS00059">
    <property type="entry name" value="ADH_ZINC"/>
    <property type="match status" value="1"/>
</dbReference>
<dbReference type="Gene3D" id="3.40.50.720">
    <property type="entry name" value="NAD(P)-binding Rossmann-like Domain"/>
    <property type="match status" value="1"/>
</dbReference>
<sequence>MRGVVLREVGRPVEVSDELTLRPPGPGQVRVRLRAAGVCHSDLSMCDGTLPAQLPLVPGHEGAGEVVELGPGVSGPPVGTHVILSWIPPCGSCFFCLGGQPNLCTAARASTAAPTLRLGDGPAHAALGVGCFAEETVVDARAAVPIPDDVPFDVAAVVGCAVLTGVGAVINTARVRPGSSVAVIGCGGVGINVIQGAALAGAATVLAVDRLSAKLEAVRLFGATHTATPDGLADAVKELTEGRGFDYAFEVVGRAATIRQAWDATRRGGATVVVGAGSFSEQVTFTAGELFAGERRLLGCVYGSGDVRTDFVRMLRLWRAGRLDLDGLISTRITLDGVGEAFTAMTSGRVIRSLVTF</sequence>
<evidence type="ECO:0000256" key="6">
    <source>
        <dbReference type="RuleBase" id="RU361277"/>
    </source>
</evidence>
<evidence type="ECO:0000256" key="4">
    <source>
        <dbReference type="ARBA" id="ARBA00022833"/>
    </source>
</evidence>
<dbReference type="InterPro" id="IPR011032">
    <property type="entry name" value="GroES-like_sf"/>
</dbReference>
<dbReference type="PANTHER" id="PTHR43350">
    <property type="entry name" value="NAD-DEPENDENT ALCOHOL DEHYDROGENASE"/>
    <property type="match status" value="1"/>
</dbReference>
<dbReference type="OrthoDB" id="334894at2"/>
<protein>
    <submittedName>
        <fullName evidence="8">Zn-dependent alcohol dehydrogenase</fullName>
    </submittedName>
</protein>
<keyword evidence="9" id="KW-1185">Reference proteome</keyword>
<comment type="cofactor">
    <cofactor evidence="1 6">
        <name>Zn(2+)</name>
        <dbReference type="ChEBI" id="CHEBI:29105"/>
    </cofactor>
</comment>
<dbReference type="SUPFAM" id="SSF51735">
    <property type="entry name" value="NAD(P)-binding Rossmann-fold domains"/>
    <property type="match status" value="1"/>
</dbReference>
<keyword evidence="5" id="KW-0560">Oxidoreductase</keyword>
<dbReference type="EMBL" id="SMKQ01000053">
    <property type="protein sequence ID" value="TDD46976.1"/>
    <property type="molecule type" value="Genomic_DNA"/>
</dbReference>
<evidence type="ECO:0000313" key="9">
    <source>
        <dbReference type="Proteomes" id="UP000295302"/>
    </source>
</evidence>
<dbReference type="CDD" id="cd08279">
    <property type="entry name" value="Zn_ADH_class_III"/>
    <property type="match status" value="1"/>
</dbReference>
<keyword evidence="3 6" id="KW-0479">Metal-binding</keyword>
<dbReference type="GO" id="GO:0008270">
    <property type="term" value="F:zinc ion binding"/>
    <property type="evidence" value="ECO:0007669"/>
    <property type="project" value="InterPro"/>
</dbReference>
<dbReference type="InterPro" id="IPR002328">
    <property type="entry name" value="ADH_Zn_CS"/>
</dbReference>